<feature type="transmembrane region" description="Helical" evidence="8">
    <location>
        <begin position="204"/>
        <end position="222"/>
    </location>
</feature>
<keyword evidence="11" id="KW-1185">Reference proteome</keyword>
<organism evidence="10 11">
    <name type="scientific">Streptomyces olivoverticillatus</name>
    <dbReference type="NCBI Taxonomy" id="66427"/>
    <lineage>
        <taxon>Bacteria</taxon>
        <taxon>Bacillati</taxon>
        <taxon>Actinomycetota</taxon>
        <taxon>Actinomycetes</taxon>
        <taxon>Kitasatosporales</taxon>
        <taxon>Streptomycetaceae</taxon>
        <taxon>Streptomyces</taxon>
    </lineage>
</organism>
<evidence type="ECO:0000256" key="6">
    <source>
        <dbReference type="ARBA" id="ARBA00023136"/>
    </source>
</evidence>
<dbReference type="PANTHER" id="PTHR33406:SF11">
    <property type="entry name" value="MEMBRANE PROTEIN SCO6666-RELATED"/>
    <property type="match status" value="1"/>
</dbReference>
<feature type="transmembrane region" description="Helical" evidence="8">
    <location>
        <begin position="363"/>
        <end position="380"/>
    </location>
</feature>
<dbReference type="AlphaFoldDB" id="A0A7W7LTL9"/>
<dbReference type="Proteomes" id="UP000556084">
    <property type="component" value="Unassembled WGS sequence"/>
</dbReference>
<comment type="subcellular location">
    <subcellularLocation>
        <location evidence="1">Cell membrane</location>
        <topology evidence="1">Multi-pass membrane protein</topology>
    </subcellularLocation>
</comment>
<evidence type="ECO:0000259" key="9">
    <source>
        <dbReference type="PROSITE" id="PS50156"/>
    </source>
</evidence>
<evidence type="ECO:0000256" key="3">
    <source>
        <dbReference type="ARBA" id="ARBA00022475"/>
    </source>
</evidence>
<feature type="transmembrane region" description="Helical" evidence="8">
    <location>
        <begin position="655"/>
        <end position="678"/>
    </location>
</feature>
<dbReference type="InterPro" id="IPR000731">
    <property type="entry name" value="SSD"/>
</dbReference>
<evidence type="ECO:0000313" key="10">
    <source>
        <dbReference type="EMBL" id="MBB4895516.1"/>
    </source>
</evidence>
<dbReference type="Gene3D" id="1.20.1640.10">
    <property type="entry name" value="Multidrug efflux transporter AcrB transmembrane domain"/>
    <property type="match status" value="2"/>
</dbReference>
<proteinExistence type="inferred from homology"/>
<keyword evidence="3" id="KW-1003">Cell membrane</keyword>
<evidence type="ECO:0000313" key="11">
    <source>
        <dbReference type="Proteomes" id="UP000556084"/>
    </source>
</evidence>
<keyword evidence="4 8" id="KW-0812">Transmembrane</keyword>
<sequence>MATFLYRLARSCYRRRTAVLAIWLALLIGLGGLAAAFSGKTSDEFRVPGTEAQRALDRIADTLPEYANASAQVVFAARKGETLTTPEHRKAVGTAAAAIGRAEGVAGVREPFASQAVSRDGRIALAQVVFDKKLRDLGDGPRDAVRKAGASARDAGLQVEFGGDAYTPTVQVEGGEVIGVGVAVLVLLITFGSLVAAGLPLASAVVGVGVGMAGLLALTGAFDVISTAPVLALMIGMAVGIDYALFIVSRHRQNLAEGMAPEEAAARAGGTAGSAVVFAGATVVVALAGLAVAGVPFLTVMGLSAAGAVVIAMLVAITLLPALLGYAGRSVERLPVPGLRKRAAGAGPGAGERWGRFVVRRPVAVLLACLVAVGAVAIPAKDLRLGLPGGGSYGRSTTARKAYDLVSEGFGQGFNGPLVTVVDASRAERPDRAVQQVAQQLAQLPGVATPLAPSFDKSGKLAAVPVIPEGGPDSRSTADLVSRIRDQRPELRRSGVDIAVSGTTAGNIDVSRKLGDALPPFLAVIVGISLILLALAFRSVLVPLKAIAGFLLSIAAATGAVVAVYQWGWLSDVFPVPRTGPVVSFLPILLIGVLFGLAMDYELFLVSRMKEERAHGAEPRPAVVSGFGNGARVVTAAALIMISVFGSFAFGHDPIVQPIGFALAVGVVIDAFVVRMALVPAVMALLGRAAWWFPGFLERVVPKVDMEGERLAVRQPVQPEGEGVDGSAAPSLVKQRGAGR</sequence>
<dbReference type="GO" id="GO:0005886">
    <property type="term" value="C:plasma membrane"/>
    <property type="evidence" value="ECO:0007669"/>
    <property type="project" value="UniProtKB-SubCell"/>
</dbReference>
<feature type="domain" description="SSD" evidence="9">
    <location>
        <begin position="194"/>
        <end position="326"/>
    </location>
</feature>
<reference evidence="10 11" key="1">
    <citation type="submission" date="2020-08" db="EMBL/GenBank/DDBJ databases">
        <title>Genomic Encyclopedia of Type Strains, Phase III (KMG-III): the genomes of soil and plant-associated and newly described type strains.</title>
        <authorList>
            <person name="Whitman W."/>
        </authorList>
    </citation>
    <scope>NUCLEOTIDE SEQUENCE [LARGE SCALE GENOMIC DNA]</scope>
    <source>
        <strain evidence="10 11">CECT 3266</strain>
    </source>
</reference>
<feature type="transmembrane region" description="Helical" evidence="8">
    <location>
        <begin position="297"/>
        <end position="324"/>
    </location>
</feature>
<comment type="similarity">
    <text evidence="2">Belongs to the resistance-nodulation-cell division (RND) (TC 2.A.6) family. MmpL subfamily.</text>
</comment>
<feature type="region of interest" description="Disordered" evidence="7">
    <location>
        <begin position="715"/>
        <end position="740"/>
    </location>
</feature>
<feature type="transmembrane region" description="Helical" evidence="8">
    <location>
        <begin position="585"/>
        <end position="606"/>
    </location>
</feature>
<gene>
    <name evidence="10" type="ORF">FHS39_004594</name>
</gene>
<dbReference type="InterPro" id="IPR004869">
    <property type="entry name" value="MMPL_dom"/>
</dbReference>
<accession>A0A7W7LTL9</accession>
<dbReference type="Pfam" id="PF03176">
    <property type="entry name" value="MMPL"/>
    <property type="match status" value="2"/>
</dbReference>
<keyword evidence="5 8" id="KW-1133">Transmembrane helix</keyword>
<comment type="caution">
    <text evidence="10">The sequence shown here is derived from an EMBL/GenBank/DDBJ whole genome shotgun (WGS) entry which is preliminary data.</text>
</comment>
<dbReference type="SUPFAM" id="SSF82866">
    <property type="entry name" value="Multidrug efflux transporter AcrB transmembrane domain"/>
    <property type="match status" value="2"/>
</dbReference>
<evidence type="ECO:0000256" key="8">
    <source>
        <dbReference type="SAM" id="Phobius"/>
    </source>
</evidence>
<feature type="transmembrane region" description="Helical" evidence="8">
    <location>
        <begin position="627"/>
        <end position="649"/>
    </location>
</feature>
<evidence type="ECO:0000256" key="1">
    <source>
        <dbReference type="ARBA" id="ARBA00004651"/>
    </source>
</evidence>
<feature type="transmembrane region" description="Helical" evidence="8">
    <location>
        <begin position="228"/>
        <end position="248"/>
    </location>
</feature>
<feature type="transmembrane region" description="Helical" evidence="8">
    <location>
        <begin position="177"/>
        <end position="197"/>
    </location>
</feature>
<evidence type="ECO:0000256" key="7">
    <source>
        <dbReference type="SAM" id="MobiDB-lite"/>
    </source>
</evidence>
<dbReference type="PANTHER" id="PTHR33406">
    <property type="entry name" value="MEMBRANE PROTEIN MJ1562-RELATED"/>
    <property type="match status" value="1"/>
</dbReference>
<feature type="transmembrane region" description="Helical" evidence="8">
    <location>
        <begin position="517"/>
        <end position="537"/>
    </location>
</feature>
<name>A0A7W7LTL9_9ACTN</name>
<dbReference type="RefSeq" id="WP_184351275.1">
    <property type="nucleotide sequence ID" value="NZ_JACHJH010000007.1"/>
</dbReference>
<feature type="transmembrane region" description="Helical" evidence="8">
    <location>
        <begin position="269"/>
        <end position="291"/>
    </location>
</feature>
<evidence type="ECO:0000256" key="2">
    <source>
        <dbReference type="ARBA" id="ARBA00010157"/>
    </source>
</evidence>
<dbReference type="InterPro" id="IPR050545">
    <property type="entry name" value="Mycobact_MmpL"/>
</dbReference>
<evidence type="ECO:0000256" key="5">
    <source>
        <dbReference type="ARBA" id="ARBA00022989"/>
    </source>
</evidence>
<dbReference type="PROSITE" id="PS50156">
    <property type="entry name" value="SSD"/>
    <property type="match status" value="1"/>
</dbReference>
<keyword evidence="6 8" id="KW-0472">Membrane</keyword>
<protein>
    <submittedName>
        <fullName evidence="10">RND superfamily putative drug exporter</fullName>
    </submittedName>
</protein>
<feature type="transmembrane region" description="Helical" evidence="8">
    <location>
        <begin position="544"/>
        <end position="565"/>
    </location>
</feature>
<evidence type="ECO:0000256" key="4">
    <source>
        <dbReference type="ARBA" id="ARBA00022692"/>
    </source>
</evidence>
<dbReference type="EMBL" id="JACHJH010000007">
    <property type="protein sequence ID" value="MBB4895516.1"/>
    <property type="molecule type" value="Genomic_DNA"/>
</dbReference>